<feature type="disulfide bond" evidence="5">
    <location>
        <begin position="222"/>
        <end position="229"/>
    </location>
</feature>
<feature type="chain" id="PRO_5002798545" description="Thyroglobulin type-1 domain-containing protein" evidence="7">
    <location>
        <begin position="24"/>
        <end position="1036"/>
    </location>
</feature>
<evidence type="ECO:0000259" key="9">
    <source>
        <dbReference type="PROSITE" id="PS51252"/>
    </source>
</evidence>
<dbReference type="PhylomeDB" id="B3SAJ2"/>
<dbReference type="PROSITE" id="PS00484">
    <property type="entry name" value="THYROGLOBULIN_1_1"/>
    <property type="match status" value="3"/>
</dbReference>
<feature type="domain" description="WAP" evidence="10">
    <location>
        <begin position="738"/>
        <end position="789"/>
    </location>
</feature>
<dbReference type="Pfam" id="PF00086">
    <property type="entry name" value="Thyroglobulin_1"/>
    <property type="match status" value="4"/>
</dbReference>
<evidence type="ECO:0000256" key="1">
    <source>
        <dbReference type="ARBA" id="ARBA00004613"/>
    </source>
</evidence>
<sequence>MATRYRHRLLFVFLLYGTQVLLCADAKVGMCPGRTFENAGSCVALCGNDSDCSGSKKCCTNGCGTECTEPITDDYRTFRKEYENRTSQCFGEPCNLECRLANQTCTSEPCPLVPRCINVPTCPRLRCTVVGCSSVVKDPNGCRTCDCSPRCIKFDCPKPCPNGYTKDDNGCYTCTCLIGNTLCRRHQLAAYKAASVESHQNLTVGVFVPKCQRDGSYDKVQCMDTLGLCWCVDNYGNEISGTRIRGVPLCANVKANSQKSGFCPAPWTTGNNDPCSNNCLTDTDCVGDKKCCFTDCGRKCTFPNTAESKEYVNFVKKTQNLVCPPEKPLVKCNISECSGDVTCRDLSCRIIPCGSCTVGFFDNFGNNVQCYTRIPGCLTLRHSSLTYQDTHFTTYNKSIIEVNNVAYVLSSTKTGNPDSFTLSHYIPQCDQNNFKYTQCLKTDRNCWCSDTNGRILPNDRCPRLNYCMKMVYDITGVVLNQGSDRVKVPISTLYRRFIPRCTKINNRYTEEYYPLQCWQGICWCSSRRGRIEQDTITTGYRNCAGATRSIRPGLCPVISNLEMAASNCTIRNSCENDTQCDAGYKCCLNGCGGTLCLKAVYPACQANHLAILCEAPRCALAECPAHPNAICIQDICSNCAIRFHDGNRRSVNCTEGLKKCQLARYNAKMKAVGLISNTTSTTPSYGIVNTTAVFLPECDKNGEYLKIQCRTIPKECWCVDRNGVEVIGTRSPSTAQCNISKSGYCPEVNKIENEYQCTGECSSDGDCGSDYKCCATEGCGIATKCKKPIPKEALSECFIARRNTTTLPNGRPLQRTGVYIPECNPDGSFAGLQCDESTKYCWCVNIFGEIMPGTVSINKPTCPTLRYYGATLEFDAPFDSLTNVNDFVEAFESVMSARFGIEPYTTLRDVQIFPDSNTGINRISIHFHLMPKPPITYQTMRAIELQAGNLTVQFDDRSIVSTGYFAREAGYGLPGASISAIVAVSVTGSVGVIVIIFVICKVVRKQTKKKPSYISELEDAHYVDSDIDSINGPIKM</sequence>
<dbReference type="HOGENOM" id="CLU_293447_0_0_1"/>
<evidence type="ECO:0000259" key="10">
    <source>
        <dbReference type="PROSITE" id="PS51390"/>
    </source>
</evidence>
<dbReference type="GeneID" id="6758483"/>
<dbReference type="SMART" id="SM00217">
    <property type="entry name" value="WAP"/>
    <property type="match status" value="4"/>
</dbReference>
<dbReference type="eggNOG" id="KOG1217">
    <property type="taxonomic scope" value="Eukaryota"/>
</dbReference>
<dbReference type="OMA" id="THNISCH"/>
<feature type="domain" description="Thyroglobulin type-1" evidence="8">
    <location>
        <begin position="180"/>
        <end position="250"/>
    </location>
</feature>
<feature type="domain" description="Thyroglobulin type-1" evidence="8">
    <location>
        <begin position="464"/>
        <end position="543"/>
    </location>
</feature>
<keyword evidence="6" id="KW-0812">Transmembrane</keyword>
<organism evidence="11 12">
    <name type="scientific">Trichoplax adhaerens</name>
    <name type="common">Trichoplax reptans</name>
    <dbReference type="NCBI Taxonomy" id="10228"/>
    <lineage>
        <taxon>Eukaryota</taxon>
        <taxon>Metazoa</taxon>
        <taxon>Placozoa</taxon>
        <taxon>Uniplacotomia</taxon>
        <taxon>Trichoplacea</taxon>
        <taxon>Trichoplacidae</taxon>
        <taxon>Trichoplax</taxon>
    </lineage>
</organism>
<dbReference type="KEGG" id="tad:TRIADDRAFT_61279"/>
<dbReference type="InParanoid" id="B3SAJ2"/>
<dbReference type="PROSITE" id="PS51390">
    <property type="entry name" value="WAP"/>
    <property type="match status" value="4"/>
</dbReference>
<keyword evidence="6" id="KW-1133">Transmembrane helix</keyword>
<dbReference type="GO" id="GO:0004867">
    <property type="term" value="F:serine-type endopeptidase inhibitor activity"/>
    <property type="evidence" value="ECO:0007669"/>
    <property type="project" value="InterPro"/>
</dbReference>
<feature type="domain" description="Thyroglobulin type-1" evidence="8">
    <location>
        <begin position="657"/>
        <end position="737"/>
    </location>
</feature>
<feature type="domain" description="WAP" evidence="10">
    <location>
        <begin position="548"/>
        <end position="600"/>
    </location>
</feature>
<dbReference type="Pfam" id="PF02822">
    <property type="entry name" value="Antistasin"/>
    <property type="match status" value="1"/>
</dbReference>
<accession>B3SAJ2</accession>
<dbReference type="PANTHER" id="PTHR12352">
    <property type="entry name" value="SECRETED MODULAR CALCIUM-BINDING PROTEIN"/>
    <property type="match status" value="1"/>
</dbReference>
<dbReference type="Gene3D" id="2.10.22.10">
    <property type="entry name" value="Antistasin, domain 1"/>
    <property type="match status" value="1"/>
</dbReference>
<feature type="signal peptide" evidence="7">
    <location>
        <begin position="1"/>
        <end position="23"/>
    </location>
</feature>
<dbReference type="InterPro" id="IPR008197">
    <property type="entry name" value="WAP_dom"/>
</dbReference>
<reference evidence="11 12" key="1">
    <citation type="journal article" date="2008" name="Nature">
        <title>The Trichoplax genome and the nature of placozoans.</title>
        <authorList>
            <person name="Srivastava M."/>
            <person name="Begovic E."/>
            <person name="Chapman J."/>
            <person name="Putnam N.H."/>
            <person name="Hellsten U."/>
            <person name="Kawashima T."/>
            <person name="Kuo A."/>
            <person name="Mitros T."/>
            <person name="Salamov A."/>
            <person name="Carpenter M.L."/>
            <person name="Signorovitch A.Y."/>
            <person name="Moreno M.A."/>
            <person name="Kamm K."/>
            <person name="Grimwood J."/>
            <person name="Schmutz J."/>
            <person name="Shapiro H."/>
            <person name="Grigoriev I.V."/>
            <person name="Buss L.W."/>
            <person name="Schierwater B."/>
            <person name="Dellaporta S.L."/>
            <person name="Rokhsar D.S."/>
        </authorList>
    </citation>
    <scope>NUCLEOTIDE SEQUENCE [LARGE SCALE GENOMIC DNA]</scope>
    <source>
        <strain evidence="11 12">Grell-BS-1999</strain>
    </source>
</reference>
<dbReference type="InterPro" id="IPR000716">
    <property type="entry name" value="Thyroglobulin_1"/>
</dbReference>
<dbReference type="eggNOG" id="KOG4578">
    <property type="taxonomic scope" value="Eukaryota"/>
</dbReference>
<dbReference type="PANTHER" id="PTHR12352:SF3">
    <property type="entry name" value="NIDOGEN-2"/>
    <property type="match status" value="1"/>
</dbReference>
<feature type="disulfide bond" evidence="5">
    <location>
        <begin position="709"/>
        <end position="716"/>
    </location>
</feature>
<dbReference type="PROSITE" id="PS51162">
    <property type="entry name" value="THYROGLOBULIN_1_2"/>
    <property type="match status" value="4"/>
</dbReference>
<dbReference type="PROSITE" id="PS51252">
    <property type="entry name" value="ANTISTASIN"/>
    <property type="match status" value="1"/>
</dbReference>
<evidence type="ECO:0000256" key="3">
    <source>
        <dbReference type="ARBA" id="ARBA00022737"/>
    </source>
</evidence>
<feature type="domain" description="Antistasin-like" evidence="9">
    <location>
        <begin position="151"/>
        <end position="176"/>
    </location>
</feature>
<keyword evidence="3" id="KW-0677">Repeat</keyword>
<dbReference type="Gene3D" id="4.10.800.10">
    <property type="entry name" value="Thyroglobulin type-1"/>
    <property type="match status" value="5"/>
</dbReference>
<dbReference type="STRING" id="10228.B3SAJ2"/>
<gene>
    <name evidence="11" type="ORF">TRIADDRAFT_61279</name>
</gene>
<evidence type="ECO:0000313" key="12">
    <source>
        <dbReference type="Proteomes" id="UP000009022"/>
    </source>
</evidence>
<dbReference type="InterPro" id="IPR036857">
    <property type="entry name" value="Thyroglobulin_1_sf"/>
</dbReference>
<comment type="subcellular location">
    <subcellularLocation>
        <location evidence="1">Secreted</location>
    </subcellularLocation>
</comment>
<evidence type="ECO:0000259" key="8">
    <source>
        <dbReference type="PROSITE" id="PS51162"/>
    </source>
</evidence>
<feature type="transmembrane region" description="Helical" evidence="6">
    <location>
        <begin position="978"/>
        <end position="1000"/>
    </location>
</feature>
<protein>
    <recommendedName>
        <fullName evidence="13">Thyroglobulin type-1 domain-containing protein</fullName>
    </recommendedName>
</protein>
<dbReference type="SUPFAM" id="SSF57256">
    <property type="entry name" value="Elafin-like"/>
    <property type="match status" value="4"/>
</dbReference>
<evidence type="ECO:0000256" key="5">
    <source>
        <dbReference type="PROSITE-ProRule" id="PRU00500"/>
    </source>
</evidence>
<dbReference type="EMBL" id="DS985261">
    <property type="protein sequence ID" value="EDV20320.1"/>
    <property type="molecule type" value="Genomic_DNA"/>
</dbReference>
<evidence type="ECO:0000256" key="7">
    <source>
        <dbReference type="SAM" id="SignalP"/>
    </source>
</evidence>
<feature type="domain" description="Thyroglobulin type-1" evidence="8">
    <location>
        <begin position="794"/>
        <end position="862"/>
    </location>
</feature>
<evidence type="ECO:0000313" key="11">
    <source>
        <dbReference type="EMBL" id="EDV20320.1"/>
    </source>
</evidence>
<keyword evidence="7" id="KW-0732">Signal</keyword>
<dbReference type="CTD" id="6758483"/>
<feature type="domain" description="WAP" evidence="10">
    <location>
        <begin position="24"/>
        <end position="71"/>
    </location>
</feature>
<name>B3SAJ2_TRIAD</name>
<dbReference type="AlphaFoldDB" id="B3SAJ2"/>
<keyword evidence="2" id="KW-0964">Secreted</keyword>
<proteinExistence type="predicted"/>
<keyword evidence="12" id="KW-1185">Reference proteome</keyword>
<evidence type="ECO:0008006" key="13">
    <source>
        <dbReference type="Google" id="ProtNLM"/>
    </source>
</evidence>
<evidence type="ECO:0000256" key="2">
    <source>
        <dbReference type="ARBA" id="ARBA00022525"/>
    </source>
</evidence>
<dbReference type="SMART" id="SM00211">
    <property type="entry name" value="TY"/>
    <property type="match status" value="4"/>
</dbReference>
<dbReference type="InterPro" id="IPR036645">
    <property type="entry name" value="Elafin-like_sf"/>
</dbReference>
<dbReference type="CDD" id="cd00191">
    <property type="entry name" value="TY"/>
    <property type="match status" value="4"/>
</dbReference>
<feature type="disulfide bond" evidence="5">
    <location>
        <begin position="834"/>
        <end position="841"/>
    </location>
</feature>
<dbReference type="InterPro" id="IPR004094">
    <property type="entry name" value="Antistasin-like"/>
</dbReference>
<keyword evidence="6" id="KW-0472">Membrane</keyword>
<keyword evidence="4 5" id="KW-1015">Disulfide bond</keyword>
<dbReference type="Gene3D" id="4.10.75.10">
    <property type="entry name" value="Elafin-like"/>
    <property type="match status" value="4"/>
</dbReference>
<evidence type="ECO:0000256" key="6">
    <source>
        <dbReference type="SAM" id="Phobius"/>
    </source>
</evidence>
<dbReference type="CDD" id="cd00199">
    <property type="entry name" value="WAP"/>
    <property type="match status" value="1"/>
</dbReference>
<feature type="domain" description="WAP" evidence="10">
    <location>
        <begin position="256"/>
        <end position="304"/>
    </location>
</feature>
<dbReference type="Proteomes" id="UP000009022">
    <property type="component" value="Unassembled WGS sequence"/>
</dbReference>
<dbReference type="RefSeq" id="XP_002117270.1">
    <property type="nucleotide sequence ID" value="XM_002117234.1"/>
</dbReference>
<dbReference type="Pfam" id="PF00095">
    <property type="entry name" value="WAP"/>
    <property type="match status" value="4"/>
</dbReference>
<dbReference type="OrthoDB" id="406800at2759"/>
<evidence type="ECO:0000256" key="4">
    <source>
        <dbReference type="ARBA" id="ARBA00023157"/>
    </source>
</evidence>
<comment type="caution">
    <text evidence="5">Lacks conserved residue(s) required for the propagation of feature annotation.</text>
</comment>
<dbReference type="GO" id="GO:0005615">
    <property type="term" value="C:extracellular space"/>
    <property type="evidence" value="ECO:0000318"/>
    <property type="project" value="GO_Central"/>
</dbReference>
<dbReference type="InterPro" id="IPR051950">
    <property type="entry name" value="Dev_reg/Prot_inhib"/>
</dbReference>
<dbReference type="SUPFAM" id="SSF57610">
    <property type="entry name" value="Thyroglobulin type-1 domain"/>
    <property type="match status" value="5"/>
</dbReference>